<keyword evidence="4" id="KW-0732">Signal</keyword>
<feature type="region of interest" description="Disordered" evidence="3">
    <location>
        <begin position="112"/>
        <end position="132"/>
    </location>
</feature>
<keyword evidence="2" id="KW-0624">Polysaccharide degradation</keyword>
<dbReference type="SUPFAM" id="SSF49265">
    <property type="entry name" value="Fibronectin type III"/>
    <property type="match status" value="1"/>
</dbReference>
<comment type="caution">
    <text evidence="6">The sequence shown here is derived from an EMBL/GenBank/DDBJ whole genome shotgun (WGS) entry which is preliminary data.</text>
</comment>
<keyword evidence="7" id="KW-1185">Reference proteome</keyword>
<proteinExistence type="predicted"/>
<feature type="domain" description="Fibronectin type-III" evidence="5">
    <location>
        <begin position="527"/>
        <end position="629"/>
    </location>
</feature>
<evidence type="ECO:0000256" key="3">
    <source>
        <dbReference type="SAM" id="MobiDB-lite"/>
    </source>
</evidence>
<reference evidence="7" key="1">
    <citation type="journal article" date="2019" name="Int. J. Syst. Evol. Microbiol.">
        <title>The Global Catalogue of Microorganisms (GCM) 10K type strain sequencing project: providing services to taxonomists for standard genome sequencing and annotation.</title>
        <authorList>
            <consortium name="The Broad Institute Genomics Platform"/>
            <consortium name="The Broad Institute Genome Sequencing Center for Infectious Disease"/>
            <person name="Wu L."/>
            <person name="Ma J."/>
        </authorList>
    </citation>
    <scope>NUCLEOTIDE SEQUENCE [LARGE SCALE GENOMIC DNA]</scope>
    <source>
        <strain evidence="7">JCM 13008</strain>
    </source>
</reference>
<dbReference type="Gene3D" id="2.60.40.10">
    <property type="entry name" value="Immunoglobulins"/>
    <property type="match status" value="10"/>
</dbReference>
<dbReference type="Pfam" id="PF16640">
    <property type="entry name" value="Big_3_5"/>
    <property type="match status" value="1"/>
</dbReference>
<dbReference type="InterPro" id="IPR003961">
    <property type="entry name" value="FN3_dom"/>
</dbReference>
<organism evidence="6 7">
    <name type="scientific">Nocardioides dubius</name>
    <dbReference type="NCBI Taxonomy" id="317019"/>
    <lineage>
        <taxon>Bacteria</taxon>
        <taxon>Bacillati</taxon>
        <taxon>Actinomycetota</taxon>
        <taxon>Actinomycetes</taxon>
        <taxon>Propionibacteriales</taxon>
        <taxon>Nocardioidaceae</taxon>
        <taxon>Nocardioides</taxon>
    </lineage>
</organism>
<name>A0ABP4EAU0_9ACTN</name>
<feature type="signal peptide" evidence="4">
    <location>
        <begin position="1"/>
        <end position="28"/>
    </location>
</feature>
<dbReference type="InterPro" id="IPR036116">
    <property type="entry name" value="FN3_sf"/>
</dbReference>
<accession>A0ABP4EAU0</accession>
<evidence type="ECO:0000256" key="1">
    <source>
        <dbReference type="ARBA" id="ARBA00023295"/>
    </source>
</evidence>
<gene>
    <name evidence="6" type="ORF">GCM10009668_09580</name>
</gene>
<dbReference type="PROSITE" id="PS50853">
    <property type="entry name" value="FN3"/>
    <property type="match status" value="2"/>
</dbReference>
<dbReference type="Proteomes" id="UP001501581">
    <property type="component" value="Unassembled WGS sequence"/>
</dbReference>
<keyword evidence="2" id="KW-0119">Carbohydrate metabolism</keyword>
<keyword evidence="1" id="KW-0326">Glycosidase</keyword>
<evidence type="ECO:0000313" key="7">
    <source>
        <dbReference type="Proteomes" id="UP001501581"/>
    </source>
</evidence>
<keyword evidence="1" id="KW-0378">Hydrolase</keyword>
<dbReference type="Gene3D" id="2.60.40.2700">
    <property type="match status" value="2"/>
</dbReference>
<dbReference type="RefSeq" id="WP_343991891.1">
    <property type="nucleotide sequence ID" value="NZ_BAAALG010000003.1"/>
</dbReference>
<feature type="domain" description="Fibronectin type-III" evidence="5">
    <location>
        <begin position="122"/>
        <end position="215"/>
    </location>
</feature>
<evidence type="ECO:0000256" key="4">
    <source>
        <dbReference type="SAM" id="SignalP"/>
    </source>
</evidence>
<dbReference type="EMBL" id="BAAALG010000003">
    <property type="protein sequence ID" value="GAA1095560.1"/>
    <property type="molecule type" value="Genomic_DNA"/>
</dbReference>
<dbReference type="InterPro" id="IPR032109">
    <property type="entry name" value="Big_3_5"/>
</dbReference>
<evidence type="ECO:0000256" key="2">
    <source>
        <dbReference type="ARBA" id="ARBA00023326"/>
    </source>
</evidence>
<evidence type="ECO:0000259" key="5">
    <source>
        <dbReference type="PROSITE" id="PS50853"/>
    </source>
</evidence>
<protein>
    <recommendedName>
        <fullName evidence="5">Fibronectin type-III domain-containing protein</fullName>
    </recommendedName>
</protein>
<evidence type="ECO:0000313" key="6">
    <source>
        <dbReference type="EMBL" id="GAA1095560.1"/>
    </source>
</evidence>
<sequence>MTCLFRRLTTIIAALALIALGWQAPANAALATPGNLASTTLDGGMPALSWDRVATATGYDVQVATTSGFATVLESVNTTNVTFVPSVGLPATGAWRVRAKDATGTSDWAEHTFDRSTPAAPAPQSPVDGATIRQPEDLPLLRWQGVGTASGYKIQVGTDSSFSDPARQIEATSKSTSYLFTPSGAQEYWWRVAAEVGSGTYTAWSPVSSFTVPGLRSADETGMTPNHSSAAEHVEDAVFDWEPVPGAVTYQLQVDTDNDFDSLLFQTNGITGTRYARPATLDNDEYFWRVRGVDAFGIASDWSQAAVVTFRRAWPRQPQLEYPANGATVSDPLYFEWEPIRLASHYRLELSQDQNFSSVISCTTVHTTYVPKADGDCWPSSGGLWWWRVQGLDRQPGTSSNQAAVTDLISAQKRSFVYQSWSVEPATMSPADGYSGPPPTLSWGAVDGAARYKVVYTKLSDGSTTTVTTASTAVSPRGNLKPKVADSESYRWQVYPISESGRVGNGLLGAGQPSFTVTDNGYGPATSPEPVAPLGGSFTRFPTLSWTPLTGTDTASSTKPPKYTVLIRSAGAQSWTTMPGETRQASYQDFEATYLTPGMTYEWMVVATPDGSGSPTQSSNLGSFTIAPLAEVTGQRVSLRGGASGGASCAASLPVRCAALPETPILAWNKVPGAGSYQVTMSYDQEHTNPFRSVRVDGTHYRAVDAFADSQAGTAYYWYVQPCTSQSGCNPIAHATHAFEKKSNPVVALPTADLDVSAPGTQVGDDVTLRWQDYVASHDVETVTGVTSDARIEARAYRVQVATDELFADVIDTATVDQSQFTSFDKTYPEGNLWWRVQAIDGSTNSLPWSIPAKLEKRSPVPVLGYPADQEPAASGTRFEWAPLAFAASYDVQARKNADTTESTANQVVSTTTKHPALTLATPLPKTGGTYVWRVRRTDAKGRKGAWSAWSSFQVDGAAPTFQSPAANAVVAPNGGLFSWTAPAQGGPVAKYRFERRRPGTTSVTESGTTSATAWAPRATLAAGDWEWRVVALDTGGADLGSTGDAWRPFTVSPGPVALQAPTISGAETGAEGQQAAVGAVLTVQPPLWDLTGVDERWQWYRGSSAITDATAETYVVAQADVGRELSVRVTGSKPGYAETVTTSNKVNGVAGVRLSILAAPEITGTPSVGSYLTATPGTWSESSGVSYKYQWLRAGTPIAGATSRTYRPAVADATKRLQVAVTASRSGYLSGTEQSAPVTVRKLTSSLTASVSPSTVKRTKRAKVSVTVRVTGLAKPTGTVQVVRAGRVIKTVRLGSSSYGRATVALPRLKPGRHKLTVRYLGTSTVLAKSATVRLRVTR</sequence>
<dbReference type="InterPro" id="IPR013783">
    <property type="entry name" value="Ig-like_fold"/>
</dbReference>
<feature type="chain" id="PRO_5046965952" description="Fibronectin type-III domain-containing protein" evidence="4">
    <location>
        <begin position="29"/>
        <end position="1340"/>
    </location>
</feature>